<comment type="caution">
    <text evidence="2">The sequence shown here is derived from an EMBL/GenBank/DDBJ whole genome shotgun (WGS) entry which is preliminary data.</text>
</comment>
<dbReference type="RefSeq" id="WP_305930958.1">
    <property type="nucleotide sequence ID" value="NZ_JAVAIL010000007.1"/>
</dbReference>
<gene>
    <name evidence="2" type="ORF">Q9K01_15120</name>
</gene>
<protein>
    <submittedName>
        <fullName evidence="2">Uncharacterized protein</fullName>
    </submittedName>
</protein>
<evidence type="ECO:0000256" key="1">
    <source>
        <dbReference type="SAM" id="MobiDB-lite"/>
    </source>
</evidence>
<accession>A0ABT9HCB6</accession>
<feature type="region of interest" description="Disordered" evidence="1">
    <location>
        <begin position="50"/>
        <end position="81"/>
    </location>
</feature>
<reference evidence="2 3" key="1">
    <citation type="submission" date="2023-08" db="EMBL/GenBank/DDBJ databases">
        <title>genomic of DY56.</title>
        <authorList>
            <person name="Wang Y."/>
        </authorList>
    </citation>
    <scope>NUCLEOTIDE SEQUENCE [LARGE SCALE GENOMIC DNA]</scope>
    <source>
        <strain evidence="2 3">DY56-A-20</strain>
    </source>
</reference>
<sequence>MATTTFDFRIPDCDLGNVEDCRSRALGVINDPEFDDFVRALELNRVAATGAPAPRGGEGSVDCRADSSGGWSCGGTASFRW</sequence>
<evidence type="ECO:0000313" key="3">
    <source>
        <dbReference type="Proteomes" id="UP001235664"/>
    </source>
</evidence>
<dbReference type="Proteomes" id="UP001235664">
    <property type="component" value="Unassembled WGS sequence"/>
</dbReference>
<name>A0ABT9HCB6_9SPHN</name>
<dbReference type="EMBL" id="JAVAIL010000007">
    <property type="protein sequence ID" value="MDP4540958.1"/>
    <property type="molecule type" value="Genomic_DNA"/>
</dbReference>
<proteinExistence type="predicted"/>
<organism evidence="2 3">
    <name type="scientific">Qipengyuania benthica</name>
    <dbReference type="NCBI Taxonomy" id="3067651"/>
    <lineage>
        <taxon>Bacteria</taxon>
        <taxon>Pseudomonadati</taxon>
        <taxon>Pseudomonadota</taxon>
        <taxon>Alphaproteobacteria</taxon>
        <taxon>Sphingomonadales</taxon>
        <taxon>Erythrobacteraceae</taxon>
        <taxon>Qipengyuania</taxon>
    </lineage>
</organism>
<keyword evidence="3" id="KW-1185">Reference proteome</keyword>
<evidence type="ECO:0000313" key="2">
    <source>
        <dbReference type="EMBL" id="MDP4540958.1"/>
    </source>
</evidence>